<dbReference type="SFLD" id="SFLDS00003">
    <property type="entry name" value="Haloacid_Dehalogenase"/>
    <property type="match status" value="1"/>
</dbReference>
<dbReference type="Pfam" id="PF00122">
    <property type="entry name" value="E1-E2_ATPase"/>
    <property type="match status" value="1"/>
</dbReference>
<dbReference type="FunFam" id="3.40.50.1000:FF:000018">
    <property type="entry name" value="Calcium-transporting ATPase"/>
    <property type="match status" value="1"/>
</dbReference>
<keyword evidence="7 15" id="KW-0547">Nucleotide-binding</keyword>
<evidence type="ECO:0000256" key="7">
    <source>
        <dbReference type="ARBA" id="ARBA00022741"/>
    </source>
</evidence>
<evidence type="ECO:0000256" key="4">
    <source>
        <dbReference type="ARBA" id="ARBA00022568"/>
    </source>
</evidence>
<dbReference type="SFLD" id="SFLDF00027">
    <property type="entry name" value="p-type_atpase"/>
    <property type="match status" value="1"/>
</dbReference>
<keyword evidence="11" id="KW-1278">Translocase</keyword>
<dbReference type="PROSITE" id="PS00154">
    <property type="entry name" value="ATPASE_E1_E2"/>
    <property type="match status" value="1"/>
</dbReference>
<keyword evidence="12 15" id="KW-1133">Transmembrane helix</keyword>
<dbReference type="InterPro" id="IPR023299">
    <property type="entry name" value="ATPase_P-typ_cyto_dom_N"/>
</dbReference>
<evidence type="ECO:0000256" key="10">
    <source>
        <dbReference type="ARBA" id="ARBA00022842"/>
    </source>
</evidence>
<keyword evidence="14 15" id="KW-0472">Membrane</keyword>
<proteinExistence type="inferred from homology"/>
<comment type="caution">
    <text evidence="15">Lacks conserved residue(s) required for the propagation of feature annotation.</text>
</comment>
<dbReference type="SFLD" id="SFLDG00002">
    <property type="entry name" value="C1.7:_P-type_atpase_like"/>
    <property type="match status" value="1"/>
</dbReference>
<dbReference type="InterPro" id="IPR036412">
    <property type="entry name" value="HAD-like_sf"/>
</dbReference>
<dbReference type="GO" id="GO:0046872">
    <property type="term" value="F:metal ion binding"/>
    <property type="evidence" value="ECO:0007669"/>
    <property type="project" value="UniProtKB-KW"/>
</dbReference>
<dbReference type="InterPro" id="IPR006068">
    <property type="entry name" value="ATPase_P-typ_cation-transptr_C"/>
</dbReference>
<dbReference type="Proteomes" id="UP000242875">
    <property type="component" value="Unassembled WGS sequence"/>
</dbReference>
<protein>
    <recommendedName>
        <fullName evidence="15">Calcium-transporting ATPase</fullName>
        <ecNumber evidence="15">7.2.2.10</ecNumber>
    </recommendedName>
</protein>
<comment type="function">
    <text evidence="15">Catalyzes the hydrolysis of ATP coupled with the transport of calcium.</text>
</comment>
<evidence type="ECO:0000256" key="12">
    <source>
        <dbReference type="ARBA" id="ARBA00022989"/>
    </source>
</evidence>
<comment type="caution">
    <text evidence="20">The sequence shown here is derived from an EMBL/GenBank/DDBJ whole genome shotgun (WGS) entry which is preliminary data.</text>
</comment>
<dbReference type="Pfam" id="PF00689">
    <property type="entry name" value="Cation_ATPase_C"/>
    <property type="match status" value="1"/>
</dbReference>
<dbReference type="PRINTS" id="PR00119">
    <property type="entry name" value="CATATPASE"/>
</dbReference>
<dbReference type="PANTHER" id="PTHR24093:SF369">
    <property type="entry name" value="CALCIUM-TRANSPORTING ATPASE"/>
    <property type="match status" value="1"/>
</dbReference>
<dbReference type="GO" id="GO:0006874">
    <property type="term" value="P:intracellular calcium ion homeostasis"/>
    <property type="evidence" value="ECO:0007669"/>
    <property type="project" value="TreeGrafter"/>
</dbReference>
<evidence type="ECO:0000259" key="17">
    <source>
        <dbReference type="Pfam" id="PF00122"/>
    </source>
</evidence>
<dbReference type="SUPFAM" id="SSF81653">
    <property type="entry name" value="Calcium ATPase, transduction domain A"/>
    <property type="match status" value="1"/>
</dbReference>
<keyword evidence="3" id="KW-0926">Vacuole</keyword>
<comment type="similarity">
    <text evidence="15">Belongs to the cation transport ATPase (P-type) (TC 3.A.3) family.</text>
</comment>
<evidence type="ECO:0000256" key="3">
    <source>
        <dbReference type="ARBA" id="ARBA00022554"/>
    </source>
</evidence>
<evidence type="ECO:0000256" key="2">
    <source>
        <dbReference type="ARBA" id="ARBA00022448"/>
    </source>
</evidence>
<sequence length="1304" mass="142023">MSDHDQENRIPNNGSRHGSGNERPIIPAIITDPSALTEVSPTSQQHTERSHLSPPPQYHQSLSPSTTFDGSNQPVHDSSAISLTNSGYTDNTIVPLTPRSHTLVDTPRPSFDMSNKGDDDYVTPNNVQELAQPHNDPENPFAFSVEQLTALVDPKNLELLHALGGVKGIVAGLHADAVVGLGADERVAFDPITLDDINHYNDDLDIDTAEPKRPSIPPPGIRPKRDATSKSRKSILSVSSDHDYHFPQRKQVFGRNVLPDVKSKSLLQLMWEALQDRILILLSCAALISLTIGLIEDLRFPELNPDGTCCQPKVKWVEGVAIIVAVVIVVVVGSLNDYQKERQFRKLNAKKEDRLIKVTRSGIQSMISVFDLQVGDIAHLEPGDIIPADGVFLTGHNLKCDESAATGESDAVKKASYEDCWRYLETHGHGRQDDTRSVSATSGVSRLESPVEANGSNFHGSSQGEDSRGFLVPPSPISPGGHQHFSGDNHKGKVKDVQPAHSAHPPDPFIISGSKVLEGVATYVVTGVGVHSFNGKTMMSLRQESQSTPLQLKLDRLANSIAKLGFAAATLMLIVLVIKYGAQYPKIPQDQKPSGTMIAADIVQIVITAVTIVVVAVPEGLPLAVTLALAYATQRMLKDNNLVRVLAACETMGNATTICSDKTGTLTQNKMTVVAGTFGTSLRFVKDLPENREDLIKLDDVPHKMAPVVANMMHEAIAVNSTAFEGKDANGEITLVGSKTETALLAFSQALGADKYSDIRDRYEIVRLYPFSSEHKSMTTVIKVPIYDAKGNLVRTIYRAHIKGASELMVSKCSSILRNRDSSYNEPGALVKTRELTPQLIERTNKIINSYATRSLRTIALCWRDFEHWPPPPSSNNNDEVPIEDVFGDNELTLMGVVGIEDPLRDGVTDAVEACQRAGVFVRMVTGDNVLTAKSIASQCGIFTEGGIVMEGPVFRNMPDEERDAIIPRLQVLARSSPEDKKILVGRLKEMGDVVAVTGDGTNDGPALKMADVGFSMGIAGTEVAKEASSIILMDDNFSSIVKAIVWGRCVNDSVKKFLQFQLTVNVTAVALAFISACVSESEQSVLTAVQLLWVNLIMDTFAALALATDPPTPELLDRPPEAKTDPLISLTMWKQIIGQAIYQLVATFVLLYTDLTGLPPNSTQLHTTVFNAFVWMQIFNEFNSRRIDNRLNIFERIHKNLFFIVIFFICAGGQALIVNVGGVAFSVTRVDSVQWAIALIAGVISLPVGLILRLIPDDVVSWLIFKPSARERYIHTGVQRNPEEVPLGAVSVTQPTKVVDSEG</sequence>
<keyword evidence="6" id="KW-0479">Metal-binding</keyword>
<evidence type="ECO:0000256" key="8">
    <source>
        <dbReference type="ARBA" id="ARBA00022837"/>
    </source>
</evidence>
<feature type="transmembrane region" description="Helical" evidence="15">
    <location>
        <begin position="602"/>
        <end position="632"/>
    </location>
</feature>
<dbReference type="GO" id="GO:0005524">
    <property type="term" value="F:ATP binding"/>
    <property type="evidence" value="ECO:0007669"/>
    <property type="project" value="UniProtKB-KW"/>
</dbReference>
<feature type="compositionally biased region" description="Basic and acidic residues" evidence="16">
    <location>
        <begin position="485"/>
        <end position="498"/>
    </location>
</feature>
<keyword evidence="2 15" id="KW-0813">Transport</keyword>
<feature type="compositionally biased region" description="Polar residues" evidence="16">
    <location>
        <begin position="9"/>
        <end position="18"/>
    </location>
</feature>
<feature type="region of interest" description="Disordered" evidence="16">
    <location>
        <begin position="429"/>
        <end position="505"/>
    </location>
</feature>
<evidence type="ECO:0000256" key="13">
    <source>
        <dbReference type="ARBA" id="ARBA00023065"/>
    </source>
</evidence>
<dbReference type="InterPro" id="IPR044492">
    <property type="entry name" value="P_typ_ATPase_HD_dom"/>
</dbReference>
<evidence type="ECO:0000256" key="15">
    <source>
        <dbReference type="RuleBase" id="RU361146"/>
    </source>
</evidence>
<dbReference type="NCBIfam" id="TIGR01494">
    <property type="entry name" value="ATPase_P-type"/>
    <property type="match status" value="2"/>
</dbReference>
<keyword evidence="13 15" id="KW-0406">Ion transport</keyword>
<keyword evidence="8 15" id="KW-0106">Calcium</keyword>
<dbReference type="GO" id="GO:0005886">
    <property type="term" value="C:plasma membrane"/>
    <property type="evidence" value="ECO:0007669"/>
    <property type="project" value="TreeGrafter"/>
</dbReference>
<evidence type="ECO:0000256" key="9">
    <source>
        <dbReference type="ARBA" id="ARBA00022840"/>
    </source>
</evidence>
<dbReference type="FunFam" id="2.70.150.10:FF:000028">
    <property type="entry name" value="Calcium-transporting ATPase"/>
    <property type="match status" value="1"/>
</dbReference>
<dbReference type="Gene3D" id="2.70.150.10">
    <property type="entry name" value="Calcium-transporting ATPase, cytoplasmic transduction domain A"/>
    <property type="match status" value="1"/>
</dbReference>
<feature type="transmembrane region" description="Helical" evidence="15">
    <location>
        <begin position="561"/>
        <end position="582"/>
    </location>
</feature>
<dbReference type="SUPFAM" id="SSF56784">
    <property type="entry name" value="HAD-like"/>
    <property type="match status" value="1"/>
</dbReference>
<dbReference type="Pfam" id="PF13246">
    <property type="entry name" value="Cation_ATPase"/>
    <property type="match status" value="1"/>
</dbReference>
<evidence type="ECO:0000256" key="1">
    <source>
        <dbReference type="ARBA" id="ARBA00004128"/>
    </source>
</evidence>
<dbReference type="InterPro" id="IPR004014">
    <property type="entry name" value="ATPase_P-typ_cation-transptr_N"/>
</dbReference>
<dbReference type="InterPro" id="IPR008250">
    <property type="entry name" value="ATPase_P-typ_transduc_dom_A_sf"/>
</dbReference>
<dbReference type="EMBL" id="MVBO01000144">
    <property type="protein sequence ID" value="OZJ02550.1"/>
    <property type="molecule type" value="Genomic_DNA"/>
</dbReference>
<dbReference type="GO" id="GO:0016887">
    <property type="term" value="F:ATP hydrolysis activity"/>
    <property type="evidence" value="ECO:0007669"/>
    <property type="project" value="InterPro"/>
</dbReference>
<feature type="compositionally biased region" description="Polar residues" evidence="16">
    <location>
        <begin position="454"/>
        <end position="464"/>
    </location>
</feature>
<keyword evidence="4 15" id="KW-0109">Calcium transport</keyword>
<evidence type="ECO:0000313" key="20">
    <source>
        <dbReference type="EMBL" id="OZJ02550.1"/>
    </source>
</evidence>
<dbReference type="SUPFAM" id="SSF81665">
    <property type="entry name" value="Calcium ATPase, transmembrane domain M"/>
    <property type="match status" value="1"/>
</dbReference>
<dbReference type="PRINTS" id="PR00120">
    <property type="entry name" value="HATPASE"/>
</dbReference>
<feature type="compositionally biased region" description="Polar residues" evidence="16">
    <location>
        <begin position="58"/>
        <end position="94"/>
    </location>
</feature>
<keyword evidence="5 15" id="KW-0812">Transmembrane</keyword>
<feature type="domain" description="Cation-transporting P-type ATPase C-terminal" evidence="18">
    <location>
        <begin position="1085"/>
        <end position="1256"/>
    </location>
</feature>
<comment type="catalytic activity">
    <reaction evidence="15">
        <text>Ca(2+)(in) + ATP + H2O = Ca(2+)(out) + ADP + phosphate + H(+)</text>
        <dbReference type="Rhea" id="RHEA:18105"/>
        <dbReference type="ChEBI" id="CHEBI:15377"/>
        <dbReference type="ChEBI" id="CHEBI:15378"/>
        <dbReference type="ChEBI" id="CHEBI:29108"/>
        <dbReference type="ChEBI" id="CHEBI:30616"/>
        <dbReference type="ChEBI" id="CHEBI:43474"/>
        <dbReference type="ChEBI" id="CHEBI:456216"/>
        <dbReference type="EC" id="7.2.2.10"/>
    </reaction>
</comment>
<dbReference type="GO" id="GO:0005774">
    <property type="term" value="C:vacuolar membrane"/>
    <property type="evidence" value="ECO:0007669"/>
    <property type="project" value="UniProtKB-SubCell"/>
</dbReference>
<dbReference type="EC" id="7.2.2.10" evidence="15"/>
<organism evidence="20 21">
    <name type="scientific">Bifiguratus adelaidae</name>
    <dbReference type="NCBI Taxonomy" id="1938954"/>
    <lineage>
        <taxon>Eukaryota</taxon>
        <taxon>Fungi</taxon>
        <taxon>Fungi incertae sedis</taxon>
        <taxon>Mucoromycota</taxon>
        <taxon>Mucoromycotina</taxon>
        <taxon>Endogonomycetes</taxon>
        <taxon>Endogonales</taxon>
        <taxon>Endogonales incertae sedis</taxon>
        <taxon>Bifiguratus</taxon>
    </lineage>
</organism>
<feature type="domain" description="Cation-transporting P-type ATPase N-terminal" evidence="19">
    <location>
        <begin position="248"/>
        <end position="289"/>
    </location>
</feature>
<dbReference type="InterPro" id="IPR018303">
    <property type="entry name" value="ATPase_P-typ_P_site"/>
</dbReference>
<dbReference type="NCBIfam" id="TIGR01517">
    <property type="entry name" value="ATPase-IIB_Ca"/>
    <property type="match status" value="1"/>
</dbReference>
<keyword evidence="9 15" id="KW-0067">ATP-binding</keyword>
<dbReference type="OrthoDB" id="3352408at2759"/>
<dbReference type="InterPro" id="IPR059000">
    <property type="entry name" value="ATPase_P-type_domA"/>
</dbReference>
<evidence type="ECO:0000259" key="18">
    <source>
        <dbReference type="Pfam" id="PF00689"/>
    </source>
</evidence>
<keyword evidence="21" id="KW-1185">Reference proteome</keyword>
<feature type="transmembrane region" description="Helical" evidence="15">
    <location>
        <begin position="278"/>
        <end position="296"/>
    </location>
</feature>
<evidence type="ECO:0000256" key="11">
    <source>
        <dbReference type="ARBA" id="ARBA00022967"/>
    </source>
</evidence>
<dbReference type="InterPro" id="IPR001757">
    <property type="entry name" value="P_typ_ATPase"/>
</dbReference>
<gene>
    <name evidence="20" type="ORF">BZG36_04504</name>
</gene>
<dbReference type="Gene3D" id="3.40.1110.10">
    <property type="entry name" value="Calcium-transporting ATPase, cytoplasmic domain N"/>
    <property type="match status" value="1"/>
</dbReference>
<evidence type="ECO:0000256" key="6">
    <source>
        <dbReference type="ARBA" id="ARBA00022723"/>
    </source>
</evidence>
<accession>A0A261XW21</accession>
<comment type="subcellular location">
    <subcellularLocation>
        <location evidence="15">Membrane</location>
        <topology evidence="15">Multi-pass membrane protein</topology>
    </subcellularLocation>
    <subcellularLocation>
        <location evidence="1">Vacuole membrane</location>
        <topology evidence="1">Multi-pass membrane protein</topology>
    </subcellularLocation>
</comment>
<keyword evidence="10" id="KW-0460">Magnesium</keyword>
<dbReference type="InterPro" id="IPR006408">
    <property type="entry name" value="P-type_ATPase_IIB"/>
</dbReference>
<feature type="domain" description="P-type ATPase A" evidence="17">
    <location>
        <begin position="357"/>
        <end position="431"/>
    </location>
</feature>
<evidence type="ECO:0000259" key="19">
    <source>
        <dbReference type="Pfam" id="PF00690"/>
    </source>
</evidence>
<dbReference type="SUPFAM" id="SSF81660">
    <property type="entry name" value="Metal cation-transporting ATPase, ATP-binding domain N"/>
    <property type="match status" value="1"/>
</dbReference>
<evidence type="ECO:0000256" key="14">
    <source>
        <dbReference type="ARBA" id="ARBA00023136"/>
    </source>
</evidence>
<dbReference type="CDD" id="cd02081">
    <property type="entry name" value="P-type_ATPase_Ca_PMCA-like"/>
    <property type="match status" value="1"/>
</dbReference>
<feature type="transmembrane region" description="Helical" evidence="15">
    <location>
        <begin position="1202"/>
        <end position="1228"/>
    </location>
</feature>
<name>A0A261XW21_9FUNG</name>
<evidence type="ECO:0000313" key="21">
    <source>
        <dbReference type="Proteomes" id="UP000242875"/>
    </source>
</evidence>
<feature type="region of interest" description="Disordered" evidence="16">
    <location>
        <begin position="1"/>
        <end position="116"/>
    </location>
</feature>
<evidence type="ECO:0000256" key="5">
    <source>
        <dbReference type="ARBA" id="ARBA00022692"/>
    </source>
</evidence>
<feature type="transmembrane region" description="Helical" evidence="15">
    <location>
        <begin position="316"/>
        <end position="336"/>
    </location>
</feature>
<feature type="transmembrane region" description="Helical" evidence="15">
    <location>
        <begin position="1234"/>
        <end position="1256"/>
    </location>
</feature>
<dbReference type="Gene3D" id="1.20.1110.10">
    <property type="entry name" value="Calcium-transporting ATPase, transmembrane domain"/>
    <property type="match status" value="3"/>
</dbReference>
<dbReference type="Pfam" id="PF00690">
    <property type="entry name" value="Cation_ATPase_N"/>
    <property type="match status" value="1"/>
</dbReference>
<evidence type="ECO:0000256" key="16">
    <source>
        <dbReference type="SAM" id="MobiDB-lite"/>
    </source>
</evidence>
<dbReference type="PANTHER" id="PTHR24093">
    <property type="entry name" value="CATION TRANSPORTING ATPASE"/>
    <property type="match status" value="1"/>
</dbReference>
<reference evidence="20 21" key="1">
    <citation type="journal article" date="2017" name="Mycologia">
        <title>Bifiguratus adelaidae, gen. et sp. nov., a new member of Mucoromycotina in endophytic and soil-dwelling habitats.</title>
        <authorList>
            <person name="Torres-Cruz T.J."/>
            <person name="Billingsley Tobias T.L."/>
            <person name="Almatruk M."/>
            <person name="Hesse C."/>
            <person name="Kuske C.R."/>
            <person name="Desiro A."/>
            <person name="Benucci G.M."/>
            <person name="Bonito G."/>
            <person name="Stajich J.E."/>
            <person name="Dunlap C."/>
            <person name="Arnold A.E."/>
            <person name="Porras-Alfaro A."/>
        </authorList>
    </citation>
    <scope>NUCLEOTIDE SEQUENCE [LARGE SCALE GENOMIC DNA]</scope>
    <source>
        <strain evidence="20 21">AZ0501</strain>
    </source>
</reference>
<feature type="region of interest" description="Disordered" evidence="16">
    <location>
        <begin position="206"/>
        <end position="230"/>
    </location>
</feature>
<dbReference type="InterPro" id="IPR023298">
    <property type="entry name" value="ATPase_P-typ_TM_dom_sf"/>
</dbReference>
<dbReference type="GO" id="GO:0005388">
    <property type="term" value="F:P-type calcium transporter activity"/>
    <property type="evidence" value="ECO:0007669"/>
    <property type="project" value="UniProtKB-EC"/>
</dbReference>